<keyword evidence="1" id="KW-0812">Transmembrane</keyword>
<dbReference type="PROSITE" id="PS51257">
    <property type="entry name" value="PROKAR_LIPOPROTEIN"/>
    <property type="match status" value="1"/>
</dbReference>
<protein>
    <submittedName>
        <fullName evidence="2">Variable major protein</fullName>
    </submittedName>
</protein>
<dbReference type="AlphaFoldDB" id="W5SM14"/>
<reference evidence="2" key="1">
    <citation type="submission" date="2013-02" db="EMBL/GenBank/DDBJ databases">
        <title>Comparative genomics of Borrelia species.</title>
        <authorList>
            <person name="Schwan T.G."/>
            <person name="Raffel S.J."/>
            <person name="Porcella S.F."/>
        </authorList>
    </citation>
    <scope>NUCLEOTIDE SEQUENCE</scope>
    <source>
        <strain evidence="2">DOU</strain>
        <plasmid evidence="2">unnamed</plasmid>
    </source>
</reference>
<sequence length="67" mass="7257">MRGRRIVNGIMMVVMMFVMVMGCNSGGVEGEGKVSLAKKNSFLESLVAIEEGFYEVFGVFGVLLGMC</sequence>
<dbReference type="HOGENOM" id="CLU_054711_7_0_12"/>
<proteinExistence type="predicted"/>
<keyword evidence="1" id="KW-0472">Membrane</keyword>
<feature type="transmembrane region" description="Helical" evidence="1">
    <location>
        <begin position="47"/>
        <end position="66"/>
    </location>
</feature>
<evidence type="ECO:0000313" key="2">
    <source>
        <dbReference type="EMBL" id="AHH07723.1"/>
    </source>
</evidence>
<keyword evidence="1" id="KW-1133">Transmembrane helix</keyword>
<accession>W5SM14</accession>
<keyword evidence="2" id="KW-0614">Plasmid</keyword>
<organism evidence="2">
    <name type="scientific">Borrelia crocidurae DOU</name>
    <dbReference type="NCBI Taxonomy" id="1293575"/>
    <lineage>
        <taxon>Bacteria</taxon>
        <taxon>Pseudomonadati</taxon>
        <taxon>Spirochaetota</taxon>
        <taxon>Spirochaetia</taxon>
        <taxon>Spirochaetales</taxon>
        <taxon>Borreliaceae</taxon>
        <taxon>Borrelia</taxon>
    </lineage>
</organism>
<evidence type="ECO:0000256" key="1">
    <source>
        <dbReference type="SAM" id="Phobius"/>
    </source>
</evidence>
<feature type="transmembrane region" description="Helical" evidence="1">
    <location>
        <begin position="7"/>
        <end position="27"/>
    </location>
</feature>
<geneLocation type="plasmid" evidence="2">
    <name>unnamed</name>
</geneLocation>
<name>W5SM14_9SPIR</name>
<dbReference type="EMBL" id="CP004334">
    <property type="protein sequence ID" value="AHH07723.1"/>
    <property type="molecule type" value="Genomic_DNA"/>
</dbReference>
<gene>
    <name evidence="2" type="ORF">BCD_1657</name>
</gene>